<dbReference type="InterPro" id="IPR011721">
    <property type="entry name" value="CHP02096"/>
</dbReference>
<evidence type="ECO:0000313" key="2">
    <source>
        <dbReference type="EMBL" id="CTQ77191.1"/>
    </source>
</evidence>
<dbReference type="Gene3D" id="3.10.450.50">
    <property type="match status" value="1"/>
</dbReference>
<dbReference type="RefSeq" id="WP_055117645.1">
    <property type="nucleotide sequence ID" value="NZ_CANKXR010000004.1"/>
</dbReference>
<evidence type="ECO:0000259" key="1">
    <source>
        <dbReference type="Pfam" id="PF12680"/>
    </source>
</evidence>
<sequence length="149" mass="17049">MPNKQSRFLIDTYFAAFNAGDTKKMESLVTEDLIHEVNQGERRVGKDKFWSFNVHMSRCYKERLSDIVLFVNEEGTRAAAEFIVHGTYINTDEDLPPAHGQTYDLPAGSFFEIRDGRIARITTYYNLQNWIDQVKSAEEGETGDLTGET</sequence>
<keyword evidence="3" id="KW-1185">Reference proteome</keyword>
<dbReference type="InterPro" id="IPR032710">
    <property type="entry name" value="NTF2-like_dom_sf"/>
</dbReference>
<feature type="domain" description="SnoaL-like" evidence="1">
    <location>
        <begin position="11"/>
        <end position="121"/>
    </location>
</feature>
<protein>
    <submittedName>
        <fullName evidence="2">Ketosteroid isomerase-related protein</fullName>
    </submittedName>
</protein>
<dbReference type="NCBIfam" id="TIGR02096">
    <property type="entry name" value="ketosteroid isomerase-related protein"/>
    <property type="match status" value="1"/>
</dbReference>
<dbReference type="STRING" id="311410.LA5095_03761"/>
<dbReference type="AlphaFoldDB" id="A0A0M7AQT6"/>
<dbReference type="EMBL" id="CXWC01000013">
    <property type="protein sequence ID" value="CTQ77191.1"/>
    <property type="molecule type" value="Genomic_DNA"/>
</dbReference>
<dbReference type="InterPro" id="IPR037401">
    <property type="entry name" value="SnoaL-like"/>
</dbReference>
<dbReference type="Pfam" id="PF12680">
    <property type="entry name" value="SnoaL_2"/>
    <property type="match status" value="1"/>
</dbReference>
<proteinExistence type="predicted"/>
<dbReference type="OrthoDB" id="582835at2"/>
<dbReference type="SUPFAM" id="SSF54427">
    <property type="entry name" value="NTF2-like"/>
    <property type="match status" value="1"/>
</dbReference>
<dbReference type="Proteomes" id="UP000049983">
    <property type="component" value="Unassembled WGS sequence"/>
</dbReference>
<name>A0A0M7AQT6_9HYPH</name>
<organism evidence="2 3">
    <name type="scientific">Roseibium album</name>
    <dbReference type="NCBI Taxonomy" id="311410"/>
    <lineage>
        <taxon>Bacteria</taxon>
        <taxon>Pseudomonadati</taxon>
        <taxon>Pseudomonadota</taxon>
        <taxon>Alphaproteobacteria</taxon>
        <taxon>Hyphomicrobiales</taxon>
        <taxon>Stappiaceae</taxon>
        <taxon>Roseibium</taxon>
    </lineage>
</organism>
<evidence type="ECO:0000313" key="3">
    <source>
        <dbReference type="Proteomes" id="UP000049983"/>
    </source>
</evidence>
<gene>
    <name evidence="2" type="ORF">LA5096_05043</name>
</gene>
<accession>A0A0M7AQT6</accession>
<dbReference type="GO" id="GO:0016853">
    <property type="term" value="F:isomerase activity"/>
    <property type="evidence" value="ECO:0007669"/>
    <property type="project" value="UniProtKB-KW"/>
</dbReference>
<keyword evidence="2" id="KW-0413">Isomerase</keyword>
<dbReference type="GeneID" id="97672312"/>
<reference evidence="3" key="1">
    <citation type="submission" date="2015-07" db="EMBL/GenBank/DDBJ databases">
        <authorList>
            <person name="Rodrigo-Torres Lidia"/>
            <person name="Arahal R.David."/>
        </authorList>
    </citation>
    <scope>NUCLEOTIDE SEQUENCE [LARGE SCALE GENOMIC DNA]</scope>
    <source>
        <strain evidence="3">CECT 5096</strain>
    </source>
</reference>